<feature type="signal peptide" evidence="1">
    <location>
        <begin position="1"/>
        <end position="20"/>
    </location>
</feature>
<dbReference type="AlphaFoldDB" id="A0A1N6DMG3"/>
<evidence type="ECO:0000313" key="3">
    <source>
        <dbReference type="Proteomes" id="UP000185221"/>
    </source>
</evidence>
<dbReference type="OrthoDB" id="9897078at2"/>
<protein>
    <submittedName>
        <fullName evidence="2">Uncharacterized protein</fullName>
    </submittedName>
</protein>
<evidence type="ECO:0000313" key="2">
    <source>
        <dbReference type="EMBL" id="SIN71946.1"/>
    </source>
</evidence>
<dbReference type="RefSeq" id="WP_074223830.1">
    <property type="nucleotide sequence ID" value="NZ_FSRC01000001.1"/>
</dbReference>
<accession>A0A1N6DMG3</accession>
<organism evidence="2 3">
    <name type="scientific">Algoriphagus halophilus</name>
    <dbReference type="NCBI Taxonomy" id="226505"/>
    <lineage>
        <taxon>Bacteria</taxon>
        <taxon>Pseudomonadati</taxon>
        <taxon>Bacteroidota</taxon>
        <taxon>Cytophagia</taxon>
        <taxon>Cytophagales</taxon>
        <taxon>Cyclobacteriaceae</taxon>
        <taxon>Algoriphagus</taxon>
    </lineage>
</organism>
<sequence>MKLFYLTGFFLAIAIFQAKAQELGKEFKIGTPLNDFKGKSINPFENQTPYSQLKSLEEKNGRVIPLNRELNLIQGSPLPERSMPMAEMESNDPMPMKYLDSDIKYTLLIKPLK</sequence>
<feature type="chain" id="PRO_5012410275" evidence="1">
    <location>
        <begin position="21"/>
        <end position="113"/>
    </location>
</feature>
<evidence type="ECO:0000256" key="1">
    <source>
        <dbReference type="SAM" id="SignalP"/>
    </source>
</evidence>
<reference evidence="3" key="1">
    <citation type="submission" date="2016-11" db="EMBL/GenBank/DDBJ databases">
        <authorList>
            <person name="Varghese N."/>
            <person name="Submissions S."/>
        </authorList>
    </citation>
    <scope>NUCLEOTIDE SEQUENCE [LARGE SCALE GENOMIC DNA]</scope>
    <source>
        <strain evidence="3">DSM 15292</strain>
    </source>
</reference>
<dbReference type="Proteomes" id="UP000185221">
    <property type="component" value="Unassembled WGS sequence"/>
</dbReference>
<proteinExistence type="predicted"/>
<keyword evidence="3" id="KW-1185">Reference proteome</keyword>
<gene>
    <name evidence="2" type="ORF">SAMN05444394_1144</name>
</gene>
<keyword evidence="1" id="KW-0732">Signal</keyword>
<dbReference type="EMBL" id="FSRC01000001">
    <property type="protein sequence ID" value="SIN71946.1"/>
    <property type="molecule type" value="Genomic_DNA"/>
</dbReference>
<dbReference type="STRING" id="226505.SAMN05444394_1144"/>
<name>A0A1N6DMG3_9BACT</name>